<dbReference type="Gene3D" id="3.40.33.10">
    <property type="entry name" value="CAP"/>
    <property type="match status" value="1"/>
</dbReference>
<dbReference type="Proteomes" id="UP000034072">
    <property type="component" value="Unassembled WGS sequence"/>
</dbReference>
<feature type="domain" description="SCP" evidence="2">
    <location>
        <begin position="70"/>
        <end position="189"/>
    </location>
</feature>
<keyword evidence="1" id="KW-0472">Membrane</keyword>
<evidence type="ECO:0000259" key="2">
    <source>
        <dbReference type="Pfam" id="PF00188"/>
    </source>
</evidence>
<dbReference type="PANTHER" id="PTHR31157">
    <property type="entry name" value="SCP DOMAIN-CONTAINING PROTEIN"/>
    <property type="match status" value="1"/>
</dbReference>
<dbReference type="SUPFAM" id="SSF55797">
    <property type="entry name" value="PR-1-like"/>
    <property type="match status" value="1"/>
</dbReference>
<gene>
    <name evidence="3" type="ORF">UT75_C0010G0004</name>
</gene>
<organism evidence="3 4">
    <name type="scientific">Candidatus Yanofskybacteria bacterium GW2011_GWE2_40_11</name>
    <dbReference type="NCBI Taxonomy" id="1619033"/>
    <lineage>
        <taxon>Bacteria</taxon>
        <taxon>Candidatus Yanofskyibacteriota</taxon>
    </lineage>
</organism>
<keyword evidence="1" id="KW-1133">Transmembrane helix</keyword>
<dbReference type="Pfam" id="PF00188">
    <property type="entry name" value="CAP"/>
    <property type="match status" value="1"/>
</dbReference>
<feature type="transmembrane region" description="Helical" evidence="1">
    <location>
        <begin position="281"/>
        <end position="301"/>
    </location>
</feature>
<comment type="caution">
    <text evidence="3">The sequence shown here is derived from an EMBL/GenBank/DDBJ whole genome shotgun (WGS) entry which is preliminary data.</text>
</comment>
<dbReference type="PATRIC" id="fig|1619033.3.peg.712"/>
<evidence type="ECO:0000256" key="1">
    <source>
        <dbReference type="SAM" id="Phobius"/>
    </source>
</evidence>
<reference evidence="3 4" key="1">
    <citation type="journal article" date="2015" name="Nature">
        <title>rRNA introns, odd ribosomes, and small enigmatic genomes across a large radiation of phyla.</title>
        <authorList>
            <person name="Brown C.T."/>
            <person name="Hug L.A."/>
            <person name="Thomas B.C."/>
            <person name="Sharon I."/>
            <person name="Castelle C.J."/>
            <person name="Singh A."/>
            <person name="Wilkins M.J."/>
            <person name="Williams K.H."/>
            <person name="Banfield J.F."/>
        </authorList>
    </citation>
    <scope>NUCLEOTIDE SEQUENCE [LARGE SCALE GENOMIC DNA]</scope>
</reference>
<name>A0A0G0SYZ6_9BACT</name>
<proteinExistence type="predicted"/>
<dbReference type="InterPro" id="IPR014044">
    <property type="entry name" value="CAP_dom"/>
</dbReference>
<sequence length="349" mass="38425">MIKWPFGITEYLKDFFIPSKNNNYQPKSLGNRSFFIILSILVAIKLLSIFSFYEFLGADIFNQVSQSDLLALTNDVRRDNGVPVLNQSVALNASAQMKLADMFDKNYFAHESPSNISPWNWFDRAKYSYSIAGENLAMNFVSTNEVVKAWINSGSHKKNLLYKDFVDTGIAVGSGKINGQNTIVVVQHFGKPLVQPKSASVVSEPRPIVKASTAAVSPKPKAKPTVSSTPEPVKKISPISLLMAPGGQVKDVITTISSDENNQEKDPAYGAYYSNVALNDALIAGALLAALILILKIFVVIKVQYPRLILRGILLLVISLALIYFKDYRFLQGNIIISTGNTASIQNQK</sequence>
<dbReference type="InterPro" id="IPR035940">
    <property type="entry name" value="CAP_sf"/>
</dbReference>
<keyword evidence="1" id="KW-0812">Transmembrane</keyword>
<dbReference type="PANTHER" id="PTHR31157:SF1">
    <property type="entry name" value="SCP DOMAIN-CONTAINING PROTEIN"/>
    <property type="match status" value="1"/>
</dbReference>
<evidence type="ECO:0000313" key="3">
    <source>
        <dbReference type="EMBL" id="KKR40065.1"/>
    </source>
</evidence>
<evidence type="ECO:0000313" key="4">
    <source>
        <dbReference type="Proteomes" id="UP000034072"/>
    </source>
</evidence>
<dbReference type="AlphaFoldDB" id="A0A0G0SYZ6"/>
<dbReference type="CDD" id="cd05379">
    <property type="entry name" value="CAP_bacterial"/>
    <property type="match status" value="1"/>
</dbReference>
<feature type="transmembrane region" description="Helical" evidence="1">
    <location>
        <begin position="308"/>
        <end position="325"/>
    </location>
</feature>
<accession>A0A0G0SYZ6</accession>
<dbReference type="EMBL" id="LBXZ01000010">
    <property type="protein sequence ID" value="KKR40065.1"/>
    <property type="molecule type" value="Genomic_DNA"/>
</dbReference>
<feature type="transmembrane region" description="Helical" evidence="1">
    <location>
        <begin position="34"/>
        <end position="53"/>
    </location>
</feature>
<protein>
    <recommendedName>
        <fullName evidence="2">SCP domain-containing protein</fullName>
    </recommendedName>
</protein>